<keyword evidence="7" id="KW-1185">Reference proteome</keyword>
<organism evidence="6 7">
    <name type="scientific">Martelella mangrovi</name>
    <dbReference type="NCBI Taxonomy" id="1397477"/>
    <lineage>
        <taxon>Bacteria</taxon>
        <taxon>Pseudomonadati</taxon>
        <taxon>Pseudomonadota</taxon>
        <taxon>Alphaproteobacteria</taxon>
        <taxon>Hyphomicrobiales</taxon>
        <taxon>Aurantimonadaceae</taxon>
        <taxon>Martelella</taxon>
    </lineage>
</organism>
<protein>
    <submittedName>
        <fullName evidence="6">LacI family repressor for deo operon, udp, cdd, tsx, nupC, and nupG</fullName>
    </submittedName>
</protein>
<dbReference type="PANTHER" id="PTHR30146:SF148">
    <property type="entry name" value="HTH-TYPE TRANSCRIPTIONAL REPRESSOR PURR-RELATED"/>
    <property type="match status" value="1"/>
</dbReference>
<evidence type="ECO:0000313" key="7">
    <source>
        <dbReference type="Proteomes" id="UP001549164"/>
    </source>
</evidence>
<evidence type="ECO:0000259" key="5">
    <source>
        <dbReference type="PROSITE" id="PS50932"/>
    </source>
</evidence>
<proteinExistence type="predicted"/>
<evidence type="ECO:0000313" key="6">
    <source>
        <dbReference type="EMBL" id="MET3600703.1"/>
    </source>
</evidence>
<dbReference type="CDD" id="cd01392">
    <property type="entry name" value="HTH_LacI"/>
    <property type="match status" value="1"/>
</dbReference>
<dbReference type="PANTHER" id="PTHR30146">
    <property type="entry name" value="LACI-RELATED TRANSCRIPTIONAL REPRESSOR"/>
    <property type="match status" value="1"/>
</dbReference>
<evidence type="ECO:0000256" key="3">
    <source>
        <dbReference type="ARBA" id="ARBA00023125"/>
    </source>
</evidence>
<dbReference type="InterPro" id="IPR046335">
    <property type="entry name" value="LacI/GalR-like_sensor"/>
</dbReference>
<evidence type="ECO:0000256" key="1">
    <source>
        <dbReference type="ARBA" id="ARBA00022491"/>
    </source>
</evidence>
<comment type="caution">
    <text evidence="6">The sequence shown here is derived from an EMBL/GenBank/DDBJ whole genome shotgun (WGS) entry which is preliminary data.</text>
</comment>
<dbReference type="Gene3D" id="3.40.50.2300">
    <property type="match status" value="2"/>
</dbReference>
<keyword evidence="3" id="KW-0238">DNA-binding</keyword>
<accession>A0ABV2ICR5</accession>
<dbReference type="SUPFAM" id="SSF53822">
    <property type="entry name" value="Periplasmic binding protein-like I"/>
    <property type="match status" value="1"/>
</dbReference>
<gene>
    <name evidence="6" type="ORF">ABID12_002654</name>
</gene>
<dbReference type="SMART" id="SM00354">
    <property type="entry name" value="HTH_LACI"/>
    <property type="match status" value="1"/>
</dbReference>
<keyword evidence="1" id="KW-0678">Repressor</keyword>
<evidence type="ECO:0000256" key="2">
    <source>
        <dbReference type="ARBA" id="ARBA00023015"/>
    </source>
</evidence>
<dbReference type="Proteomes" id="UP001549164">
    <property type="component" value="Unassembled WGS sequence"/>
</dbReference>
<dbReference type="InterPro" id="IPR010982">
    <property type="entry name" value="Lambda_DNA-bd_dom_sf"/>
</dbReference>
<dbReference type="Pfam" id="PF00356">
    <property type="entry name" value="LacI"/>
    <property type="match status" value="1"/>
</dbReference>
<dbReference type="CDD" id="cd06267">
    <property type="entry name" value="PBP1_LacI_sugar_binding-like"/>
    <property type="match status" value="1"/>
</dbReference>
<dbReference type="PROSITE" id="PS50932">
    <property type="entry name" value="HTH_LACI_2"/>
    <property type="match status" value="1"/>
</dbReference>
<dbReference type="SUPFAM" id="SSF47413">
    <property type="entry name" value="lambda repressor-like DNA-binding domains"/>
    <property type="match status" value="1"/>
</dbReference>
<sequence>MKKNKAISGEEGNGPLMADVARLAGVAISTVSRALATPDRVNAKTREKIMRSARQLGYTPNAIASSLRAGKSNLIMIILPGSLFYGMSQVIPQILHSINTTLARNGYHLMIANLDRDETSERHILNLAFGSAVRGALIFSSDLPDDGSRSFADTALPVVSILRDLSGLSFPSVVTNDRAAMREATEKLIGLGHQRFLYITAEQGNYHDRERYGGVVDAMETASLPKENIVLSGGALSYQEGFRIGTEAADHFATLAEKPTAVLATSDDMAVSFMSAVRQQGWRIPEDISIISFDGSPACAFCFPPLSAIEQPVEAMGRAAAELLVDLIERNERASGQRVVIPSRLICRESIAAPS</sequence>
<dbReference type="InterPro" id="IPR028082">
    <property type="entry name" value="Peripla_BP_I"/>
</dbReference>
<evidence type="ECO:0000256" key="4">
    <source>
        <dbReference type="ARBA" id="ARBA00023163"/>
    </source>
</evidence>
<keyword evidence="4" id="KW-0804">Transcription</keyword>
<reference evidence="6 7" key="1">
    <citation type="submission" date="2024-06" db="EMBL/GenBank/DDBJ databases">
        <title>Genomic Encyclopedia of Type Strains, Phase IV (KMG-IV): sequencing the most valuable type-strain genomes for metagenomic binning, comparative biology and taxonomic classification.</title>
        <authorList>
            <person name="Goeker M."/>
        </authorList>
    </citation>
    <scope>NUCLEOTIDE SEQUENCE [LARGE SCALE GENOMIC DNA]</scope>
    <source>
        <strain evidence="6 7">DSM 28102</strain>
    </source>
</reference>
<dbReference type="Gene3D" id="1.10.260.40">
    <property type="entry name" value="lambda repressor-like DNA-binding domains"/>
    <property type="match status" value="1"/>
</dbReference>
<dbReference type="Pfam" id="PF13377">
    <property type="entry name" value="Peripla_BP_3"/>
    <property type="match status" value="1"/>
</dbReference>
<dbReference type="InterPro" id="IPR000843">
    <property type="entry name" value="HTH_LacI"/>
</dbReference>
<feature type="domain" description="HTH lacI-type" evidence="5">
    <location>
        <begin position="15"/>
        <end position="69"/>
    </location>
</feature>
<keyword evidence="2" id="KW-0805">Transcription regulation</keyword>
<dbReference type="EMBL" id="JBEPLY010000009">
    <property type="protein sequence ID" value="MET3600703.1"/>
    <property type="molecule type" value="Genomic_DNA"/>
</dbReference>
<dbReference type="RefSeq" id="WP_354434592.1">
    <property type="nucleotide sequence ID" value="NZ_JBEPLY010000009.1"/>
</dbReference>
<name>A0ABV2ICR5_9HYPH</name>